<dbReference type="Gene3D" id="2.30.110.10">
    <property type="entry name" value="Electron Transport, Fmn-binding Protein, Chain A"/>
    <property type="match status" value="1"/>
</dbReference>
<evidence type="ECO:0000256" key="1">
    <source>
        <dbReference type="ARBA" id="ARBA00023002"/>
    </source>
</evidence>
<keyword evidence="4" id="KW-1185">Reference proteome</keyword>
<protein>
    <submittedName>
        <fullName evidence="3">Flavin reductase family protein</fullName>
        <ecNumber evidence="3">1.5.1.-</ecNumber>
    </submittedName>
</protein>
<organism evidence="3 4">
    <name type="scientific">Parvularcula lutaonensis</name>
    <dbReference type="NCBI Taxonomy" id="491923"/>
    <lineage>
        <taxon>Bacteria</taxon>
        <taxon>Pseudomonadati</taxon>
        <taxon>Pseudomonadota</taxon>
        <taxon>Alphaproteobacteria</taxon>
        <taxon>Parvularculales</taxon>
        <taxon>Parvularculaceae</taxon>
        <taxon>Parvularcula</taxon>
    </lineage>
</organism>
<feature type="domain" description="Flavin reductase like" evidence="2">
    <location>
        <begin position="20"/>
        <end position="163"/>
    </location>
</feature>
<keyword evidence="1 3" id="KW-0560">Oxidoreductase</keyword>
<dbReference type="GO" id="GO:0016491">
    <property type="term" value="F:oxidoreductase activity"/>
    <property type="evidence" value="ECO:0007669"/>
    <property type="project" value="UniProtKB-KW"/>
</dbReference>
<dbReference type="InterPro" id="IPR050268">
    <property type="entry name" value="NADH-dep_flavin_reductase"/>
</dbReference>
<proteinExistence type="predicted"/>
<gene>
    <name evidence="3" type="ORF">ACFONP_11640</name>
</gene>
<evidence type="ECO:0000313" key="3">
    <source>
        <dbReference type="EMBL" id="MFC3303383.1"/>
    </source>
</evidence>
<dbReference type="RefSeq" id="WP_378993061.1">
    <property type="nucleotide sequence ID" value="NZ_JBHRVA010000003.1"/>
</dbReference>
<evidence type="ECO:0000259" key="2">
    <source>
        <dbReference type="SMART" id="SM00903"/>
    </source>
</evidence>
<comment type="caution">
    <text evidence="3">The sequence shown here is derived from an EMBL/GenBank/DDBJ whole genome shotgun (WGS) entry which is preliminary data.</text>
</comment>
<dbReference type="EC" id="1.5.1.-" evidence="3"/>
<name>A0ABV7MEA0_9PROT</name>
<dbReference type="Pfam" id="PF01613">
    <property type="entry name" value="Flavin_Reduct"/>
    <property type="match status" value="1"/>
</dbReference>
<dbReference type="SUPFAM" id="SSF50475">
    <property type="entry name" value="FMN-binding split barrel"/>
    <property type="match status" value="1"/>
</dbReference>
<dbReference type="SMART" id="SM00903">
    <property type="entry name" value="Flavin_Reduct"/>
    <property type="match status" value="1"/>
</dbReference>
<dbReference type="InterPro" id="IPR002563">
    <property type="entry name" value="Flavin_Rdtase-like_dom"/>
</dbReference>
<dbReference type="PANTHER" id="PTHR30466:SF1">
    <property type="entry name" value="FMN REDUCTASE (NADH) RUTF"/>
    <property type="match status" value="1"/>
</dbReference>
<reference evidence="4" key="1">
    <citation type="journal article" date="2019" name="Int. J. Syst. Evol. Microbiol.">
        <title>The Global Catalogue of Microorganisms (GCM) 10K type strain sequencing project: providing services to taxonomists for standard genome sequencing and annotation.</title>
        <authorList>
            <consortium name="The Broad Institute Genomics Platform"/>
            <consortium name="The Broad Institute Genome Sequencing Center for Infectious Disease"/>
            <person name="Wu L."/>
            <person name="Ma J."/>
        </authorList>
    </citation>
    <scope>NUCLEOTIDE SEQUENCE [LARGE SCALE GENOMIC DNA]</scope>
    <source>
        <strain evidence="4">KCTC 22245</strain>
    </source>
</reference>
<dbReference type="InterPro" id="IPR012349">
    <property type="entry name" value="Split_barrel_FMN-bd"/>
</dbReference>
<dbReference type="EMBL" id="JBHRVA010000003">
    <property type="protein sequence ID" value="MFC3303383.1"/>
    <property type="molecule type" value="Genomic_DNA"/>
</dbReference>
<accession>A0ABV7MEA0</accession>
<dbReference type="Proteomes" id="UP001595607">
    <property type="component" value="Unassembled WGS sequence"/>
</dbReference>
<evidence type="ECO:0000313" key="4">
    <source>
        <dbReference type="Proteomes" id="UP001595607"/>
    </source>
</evidence>
<sequence>MLRLWPNAVSDPFRPLKNAFARYPTGVTVVSCVGSDGKPLGITVNSFNSVALEPALVSWCLDDHTSVAAEFLAADHYAVSILSVDQEKACMRFATPGQHEFINGEGETFKTGAPLLKGRIAGFDCRLAERLKVGDHTILIGEIVHFDSFPGKPLVYAGRQFLSGPMIED</sequence>
<dbReference type="PANTHER" id="PTHR30466">
    <property type="entry name" value="FLAVIN REDUCTASE"/>
    <property type="match status" value="1"/>
</dbReference>